<keyword evidence="9" id="KW-1185">Reference proteome</keyword>
<comment type="similarity">
    <text evidence="5">Belongs to the UreE family.</text>
</comment>
<dbReference type="GO" id="GO:0016151">
    <property type="term" value="F:nickel cation binding"/>
    <property type="evidence" value="ECO:0007669"/>
    <property type="project" value="UniProtKB-UniRule"/>
</dbReference>
<dbReference type="NCBIfam" id="NF009758">
    <property type="entry name" value="PRK13261.2-4"/>
    <property type="match status" value="1"/>
</dbReference>
<dbReference type="InterPro" id="IPR036118">
    <property type="entry name" value="UreE_N_sf"/>
</dbReference>
<evidence type="ECO:0000256" key="2">
    <source>
        <dbReference type="ARBA" id="ARBA00022490"/>
    </source>
</evidence>
<accession>A0A2T4JVM4</accession>
<comment type="function">
    <text evidence="5">Involved in urease metallocenter assembly. Binds nickel. Probably functions as a nickel donor during metallocenter assembly.</text>
</comment>
<dbReference type="OrthoDB" id="9802215at2"/>
<dbReference type="InterPro" id="IPR007864">
    <property type="entry name" value="UreE_C_dom"/>
</dbReference>
<evidence type="ECO:0000259" key="7">
    <source>
        <dbReference type="SMART" id="SM00988"/>
    </source>
</evidence>
<organism evidence="8 9">
    <name type="scientific">Cereibacter changlensis JA139</name>
    <dbReference type="NCBI Taxonomy" id="1188249"/>
    <lineage>
        <taxon>Bacteria</taxon>
        <taxon>Pseudomonadati</taxon>
        <taxon>Pseudomonadota</taxon>
        <taxon>Alphaproteobacteria</taxon>
        <taxon>Rhodobacterales</taxon>
        <taxon>Paracoccaceae</taxon>
        <taxon>Cereibacter</taxon>
    </lineage>
</organism>
<dbReference type="EMBL" id="PZKG01000033">
    <property type="protein sequence ID" value="PTE21970.1"/>
    <property type="molecule type" value="Genomic_DNA"/>
</dbReference>
<dbReference type="CDD" id="cd00571">
    <property type="entry name" value="UreE"/>
    <property type="match status" value="1"/>
</dbReference>
<evidence type="ECO:0000313" key="9">
    <source>
        <dbReference type="Proteomes" id="UP000241010"/>
    </source>
</evidence>
<dbReference type="GO" id="GO:0019627">
    <property type="term" value="P:urea metabolic process"/>
    <property type="evidence" value="ECO:0007669"/>
    <property type="project" value="InterPro"/>
</dbReference>
<feature type="compositionally biased region" description="Basic and acidic residues" evidence="6">
    <location>
        <begin position="146"/>
        <end position="163"/>
    </location>
</feature>
<dbReference type="AlphaFoldDB" id="A0A2T4JVM4"/>
<feature type="region of interest" description="Disordered" evidence="6">
    <location>
        <begin position="140"/>
        <end position="165"/>
    </location>
</feature>
<dbReference type="InterPro" id="IPR004029">
    <property type="entry name" value="UreE_N"/>
</dbReference>
<evidence type="ECO:0000256" key="4">
    <source>
        <dbReference type="ARBA" id="ARBA00023186"/>
    </source>
</evidence>
<comment type="subcellular location">
    <subcellularLocation>
        <location evidence="1 5">Cytoplasm</location>
    </subcellularLocation>
</comment>
<dbReference type="SUPFAM" id="SSF69737">
    <property type="entry name" value="Urease metallochaperone UreE, C-terminal domain"/>
    <property type="match status" value="1"/>
</dbReference>
<dbReference type="GO" id="GO:0006457">
    <property type="term" value="P:protein folding"/>
    <property type="evidence" value="ECO:0007669"/>
    <property type="project" value="InterPro"/>
</dbReference>
<reference evidence="8 9" key="1">
    <citation type="submission" date="2018-03" db="EMBL/GenBank/DDBJ databases">
        <title>Cereibacter changlensis.</title>
        <authorList>
            <person name="Meyer T.E."/>
            <person name="Miller S."/>
            <person name="Lodha T."/>
            <person name="Gandham S."/>
            <person name="Chintalapati S."/>
            <person name="Chintalapati V.R."/>
        </authorList>
    </citation>
    <scope>NUCLEOTIDE SEQUENCE [LARGE SCALE GENOMIC DNA]</scope>
    <source>
        <strain evidence="8 9">JA139</strain>
    </source>
</reference>
<name>A0A2T4JVM4_9RHOB</name>
<dbReference type="Gene3D" id="2.60.260.20">
    <property type="entry name" value="Urease metallochaperone UreE, N-terminal domain"/>
    <property type="match status" value="1"/>
</dbReference>
<dbReference type="Pfam" id="PF02814">
    <property type="entry name" value="UreE_N"/>
    <property type="match status" value="1"/>
</dbReference>
<evidence type="ECO:0000256" key="3">
    <source>
        <dbReference type="ARBA" id="ARBA00022596"/>
    </source>
</evidence>
<dbReference type="Gene3D" id="3.30.70.790">
    <property type="entry name" value="UreE, C-terminal domain"/>
    <property type="match status" value="1"/>
</dbReference>
<dbReference type="GO" id="GO:0005737">
    <property type="term" value="C:cytoplasm"/>
    <property type="evidence" value="ECO:0007669"/>
    <property type="project" value="UniProtKB-SubCell"/>
</dbReference>
<dbReference type="InterPro" id="IPR012406">
    <property type="entry name" value="UreE"/>
</dbReference>
<dbReference type="SMART" id="SM00988">
    <property type="entry name" value="UreE_N"/>
    <property type="match status" value="1"/>
</dbReference>
<evidence type="ECO:0000256" key="6">
    <source>
        <dbReference type="SAM" id="MobiDB-lite"/>
    </source>
</evidence>
<dbReference type="SUPFAM" id="SSF69287">
    <property type="entry name" value="Urease metallochaperone UreE, N-terminal domain"/>
    <property type="match status" value="1"/>
</dbReference>
<evidence type="ECO:0000313" key="8">
    <source>
        <dbReference type="EMBL" id="PTE21970.1"/>
    </source>
</evidence>
<protein>
    <recommendedName>
        <fullName evidence="5">Urease accessory protein UreE</fullName>
    </recommendedName>
</protein>
<evidence type="ECO:0000256" key="5">
    <source>
        <dbReference type="HAMAP-Rule" id="MF_00822"/>
    </source>
</evidence>
<dbReference type="Proteomes" id="UP000241010">
    <property type="component" value="Unassembled WGS sequence"/>
</dbReference>
<dbReference type="RefSeq" id="WP_107663683.1">
    <property type="nucleotide sequence ID" value="NZ_PZKG01000033.1"/>
</dbReference>
<dbReference type="Pfam" id="PF05194">
    <property type="entry name" value="UreE_C"/>
    <property type="match status" value="1"/>
</dbReference>
<feature type="domain" description="UreE urease accessory N-terminal" evidence="7">
    <location>
        <begin position="5"/>
        <end position="70"/>
    </location>
</feature>
<dbReference type="PIRSF" id="PIRSF036402">
    <property type="entry name" value="Ureas_acces_UreE"/>
    <property type="match status" value="1"/>
</dbReference>
<keyword evidence="3 5" id="KW-0533">Nickel</keyword>
<comment type="caution">
    <text evidence="8">The sequence shown here is derived from an EMBL/GenBank/DDBJ whole genome shotgun (WGS) entry which is preliminary data.</text>
</comment>
<keyword evidence="2 5" id="KW-0963">Cytoplasm</keyword>
<sequence>MTDLPPARRLLRHGAWEGAAAARVLLDYDARFLRRKRLETVDGQGFLVDLPETVSLDEGDAFELEDGQLVEIGAAPEEVLVVTGALTRAAWHIGNRHTPCQIEAERLLIKRDHVLEGMLRGLGLTVAEAVEPFTPEGGAYGHGRTMGHDHGPEAGHSHGEGHSHPHVHVHVSRKVEEDDITPDVDPG</sequence>
<proteinExistence type="inferred from homology"/>
<dbReference type="GO" id="GO:0065003">
    <property type="term" value="P:protein-containing complex assembly"/>
    <property type="evidence" value="ECO:0007669"/>
    <property type="project" value="InterPro"/>
</dbReference>
<dbReference type="HAMAP" id="MF_00822">
    <property type="entry name" value="UreE"/>
    <property type="match status" value="1"/>
</dbReference>
<keyword evidence="4 5" id="KW-0143">Chaperone</keyword>
<evidence type="ECO:0000256" key="1">
    <source>
        <dbReference type="ARBA" id="ARBA00004496"/>
    </source>
</evidence>
<gene>
    <name evidence="5" type="primary">ureE</name>
    <name evidence="8" type="ORF">C5F48_09580</name>
</gene>
<dbReference type="GO" id="GO:0051082">
    <property type="term" value="F:unfolded protein binding"/>
    <property type="evidence" value="ECO:0007669"/>
    <property type="project" value="UniProtKB-UniRule"/>
</dbReference>